<proteinExistence type="predicted"/>
<dbReference type="SUPFAM" id="SSF46934">
    <property type="entry name" value="UBA-like"/>
    <property type="match status" value="1"/>
</dbReference>
<feature type="region of interest" description="Disordered" evidence="1">
    <location>
        <begin position="251"/>
        <end position="308"/>
    </location>
</feature>
<dbReference type="PANTHER" id="PTHR46775:SF2">
    <property type="entry name" value="GBF-INTERACTING PROTEIN 1-LIKE"/>
    <property type="match status" value="1"/>
</dbReference>
<dbReference type="GO" id="GO:0051082">
    <property type="term" value="F:unfolded protein binding"/>
    <property type="evidence" value="ECO:0000318"/>
    <property type="project" value="GO_Central"/>
</dbReference>
<evidence type="ECO:0000313" key="4">
    <source>
        <dbReference type="Proteomes" id="UP000027120"/>
    </source>
</evidence>
<gene>
    <name evidence="3" type="ORF">CISIN_1g004145mg</name>
</gene>
<dbReference type="STRING" id="2711.A0A067EZD6"/>
<dbReference type="InterPro" id="IPR009719">
    <property type="entry name" value="GIP1_N"/>
</dbReference>
<dbReference type="InterPro" id="IPR044277">
    <property type="entry name" value="GIP1"/>
</dbReference>
<keyword evidence="4" id="KW-1185">Reference proteome</keyword>
<name>A0A067EZD6_CITSI</name>
<feature type="domain" description="GBF-interacting protein 1 N-terminal" evidence="2">
    <location>
        <begin position="19"/>
        <end position="79"/>
    </location>
</feature>
<organism evidence="3 4">
    <name type="scientific">Citrus sinensis</name>
    <name type="common">Sweet orange</name>
    <name type="synonym">Citrus aurantium var. sinensis</name>
    <dbReference type="NCBI Taxonomy" id="2711"/>
    <lineage>
        <taxon>Eukaryota</taxon>
        <taxon>Viridiplantae</taxon>
        <taxon>Streptophyta</taxon>
        <taxon>Embryophyta</taxon>
        <taxon>Tracheophyta</taxon>
        <taxon>Spermatophyta</taxon>
        <taxon>Magnoliopsida</taxon>
        <taxon>eudicotyledons</taxon>
        <taxon>Gunneridae</taxon>
        <taxon>Pentapetalae</taxon>
        <taxon>rosids</taxon>
        <taxon>malvids</taxon>
        <taxon>Sapindales</taxon>
        <taxon>Rutaceae</taxon>
        <taxon>Aurantioideae</taxon>
        <taxon>Citrus</taxon>
    </lineage>
</organism>
<evidence type="ECO:0000313" key="3">
    <source>
        <dbReference type="EMBL" id="KDO59190.1"/>
    </source>
</evidence>
<feature type="region of interest" description="Disordered" evidence="1">
    <location>
        <begin position="71"/>
        <end position="109"/>
    </location>
</feature>
<accession>A0A067EZD6</accession>
<feature type="region of interest" description="Disordered" evidence="1">
    <location>
        <begin position="203"/>
        <end position="225"/>
    </location>
</feature>
<evidence type="ECO:0000259" key="2">
    <source>
        <dbReference type="Pfam" id="PF06972"/>
    </source>
</evidence>
<feature type="compositionally biased region" description="Low complexity" evidence="1">
    <location>
        <begin position="425"/>
        <end position="437"/>
    </location>
</feature>
<sequence length="771" mass="81338">MSNKNRSRGGDDGGFRVTIPAHVRPLIQSIRETTGKQHGDEEIYSVLQDCSMDPNETAQKLLYLDTFHEVKKKRDRKKEGQGARGGRGIYYSNHSSSVAGGGRNAASRRENGVNHLTERGAIPRKTKINAVSHGTKASIAMPNGSSSLSNGSLNNGHDPQLIVDGMVPEPQNSTAVDAKKFGTKPLPPTPTFASIIGVAPEKSMSSSSHLPTSTSSSSVSGVYSSASDPVLASPVSWNAGAVGTIVREVGSNRKAAEPNHIQGNKDDSYDVDKESSKSEKKASNTPKSIQKKIDSNSEEVEKNQLSQESLSLSTLDGTLSVHSSVNDSLPAQESIALPKVVTSADASVAIKANPQLLPESTVSDNQHVTFPNHFKFSEAVKNGLTFGSIDASFGLATKYVNGTSGEINSVAAIEYSCGSDETAEESSTSSQSVPSTTQGETLDHPQTPPLVDKVPSTVGDVQIDTELKHDESKQEMPLLPEGQQKSTVLSVANYSYGFVLPSPGSQLVQMEGLEAHARDASLVSNFANGNSLAPISSPAPSVQSSVVAPPPPVQIFRHPFPSFLPYGQYLSPYFMPHQFLSPNGLPQQPSTGNLYLPSAAAAAGVKFPLSQFKAGTNAGNPPHIGIASGYGSYGSSPVGGFNPITSGTSGKSTSNEDLAASQLKDNHIYTTRPLSDGSVYITAPGQDLSNMQLNPLYNLTLQGQHIAFAPQTSHGAFPGVYQSAQTLAAPSNVNPLLQQTQAMTAAVDTMGPPSGAYQQPQLAQMNWNPSY</sequence>
<feature type="region of interest" description="Disordered" evidence="1">
    <location>
        <begin position="421"/>
        <end position="456"/>
    </location>
</feature>
<dbReference type="AlphaFoldDB" id="A0A067EZD6"/>
<dbReference type="PaxDb" id="2711-XP_006474833.1"/>
<dbReference type="eggNOG" id="ENOG502RQC4">
    <property type="taxonomic scope" value="Eukaryota"/>
</dbReference>
<dbReference type="GO" id="GO:0005634">
    <property type="term" value="C:nucleus"/>
    <property type="evidence" value="ECO:0000318"/>
    <property type="project" value="GO_Central"/>
</dbReference>
<dbReference type="InterPro" id="IPR009060">
    <property type="entry name" value="UBA-like_sf"/>
</dbReference>
<feature type="compositionally biased region" description="Basic and acidic residues" evidence="1">
    <location>
        <begin position="251"/>
        <end position="282"/>
    </location>
</feature>
<dbReference type="PANTHER" id="PTHR46775">
    <property type="entry name" value="FLOCCULATION PROTEIN (DUF1296)"/>
    <property type="match status" value="1"/>
</dbReference>
<evidence type="ECO:0000256" key="1">
    <source>
        <dbReference type="SAM" id="MobiDB-lite"/>
    </source>
</evidence>
<reference evidence="3 4" key="1">
    <citation type="submission" date="2014-04" db="EMBL/GenBank/DDBJ databases">
        <authorList>
            <consortium name="International Citrus Genome Consortium"/>
            <person name="Gmitter F."/>
            <person name="Chen C."/>
            <person name="Farmerie W."/>
            <person name="Harkins T."/>
            <person name="Desany B."/>
            <person name="Mohiuddin M."/>
            <person name="Kodira C."/>
            <person name="Borodovsky M."/>
            <person name="Lomsadze A."/>
            <person name="Burns P."/>
            <person name="Jenkins J."/>
            <person name="Prochnik S."/>
            <person name="Shu S."/>
            <person name="Chapman J."/>
            <person name="Pitluck S."/>
            <person name="Schmutz J."/>
            <person name="Rokhsar D."/>
        </authorList>
    </citation>
    <scope>NUCLEOTIDE SEQUENCE</scope>
</reference>
<dbReference type="Proteomes" id="UP000027120">
    <property type="component" value="Unassembled WGS sequence"/>
</dbReference>
<dbReference type="Pfam" id="PF06972">
    <property type="entry name" value="GIP1_N"/>
    <property type="match status" value="1"/>
</dbReference>
<feature type="compositionally biased region" description="Basic and acidic residues" evidence="1">
    <location>
        <begin position="291"/>
        <end position="302"/>
    </location>
</feature>
<protein>
    <recommendedName>
        <fullName evidence="2">GBF-interacting protein 1 N-terminal domain-containing protein</fullName>
    </recommendedName>
</protein>
<dbReference type="EMBL" id="KK784942">
    <property type="protein sequence ID" value="KDO59190.1"/>
    <property type="molecule type" value="Genomic_DNA"/>
</dbReference>